<feature type="region of interest" description="Disordered" evidence="1">
    <location>
        <begin position="146"/>
        <end position="172"/>
    </location>
</feature>
<reference evidence="2 3" key="1">
    <citation type="submission" date="2019-09" db="EMBL/GenBank/DDBJ databases">
        <title>Genome sequence of Roseospira marina, one of the more divergent members of the non-sulfur purple photosynthetic bacterial family, the Rhodospirillaceae.</title>
        <authorList>
            <person name="Meyer T."/>
            <person name="Kyndt J."/>
        </authorList>
    </citation>
    <scope>NUCLEOTIDE SEQUENCE [LARGE SCALE GENOMIC DNA]</scope>
    <source>
        <strain evidence="2 3">DSM 15113</strain>
    </source>
</reference>
<accession>A0A5M6I6I3</accession>
<proteinExistence type="predicted"/>
<dbReference type="RefSeq" id="WP_150064018.1">
    <property type="nucleotide sequence ID" value="NZ_JACHII010000005.1"/>
</dbReference>
<evidence type="ECO:0000313" key="2">
    <source>
        <dbReference type="EMBL" id="KAA5603850.1"/>
    </source>
</evidence>
<feature type="compositionally biased region" description="Basic and acidic residues" evidence="1">
    <location>
        <begin position="153"/>
        <end position="172"/>
    </location>
</feature>
<organism evidence="2 3">
    <name type="scientific">Roseospira marina</name>
    <dbReference type="NCBI Taxonomy" id="140057"/>
    <lineage>
        <taxon>Bacteria</taxon>
        <taxon>Pseudomonadati</taxon>
        <taxon>Pseudomonadota</taxon>
        <taxon>Alphaproteobacteria</taxon>
        <taxon>Rhodospirillales</taxon>
        <taxon>Rhodospirillaceae</taxon>
        <taxon>Roseospira</taxon>
    </lineage>
</organism>
<evidence type="ECO:0000256" key="1">
    <source>
        <dbReference type="SAM" id="MobiDB-lite"/>
    </source>
</evidence>
<dbReference type="OrthoDB" id="9950752at2"/>
<keyword evidence="3" id="KW-1185">Reference proteome</keyword>
<gene>
    <name evidence="2" type="ORF">F1188_18925</name>
</gene>
<comment type="caution">
    <text evidence="2">The sequence shown here is derived from an EMBL/GenBank/DDBJ whole genome shotgun (WGS) entry which is preliminary data.</text>
</comment>
<protein>
    <recommendedName>
        <fullName evidence="4">Hemerythrin-like domain-containing protein</fullName>
    </recommendedName>
</protein>
<evidence type="ECO:0008006" key="4">
    <source>
        <dbReference type="Google" id="ProtNLM"/>
    </source>
</evidence>
<evidence type="ECO:0000313" key="3">
    <source>
        <dbReference type="Proteomes" id="UP000324065"/>
    </source>
</evidence>
<dbReference type="Proteomes" id="UP000324065">
    <property type="component" value="Unassembled WGS sequence"/>
</dbReference>
<dbReference type="EMBL" id="VWPJ01000029">
    <property type="protein sequence ID" value="KAA5603850.1"/>
    <property type="molecule type" value="Genomic_DNA"/>
</dbReference>
<dbReference type="AlphaFoldDB" id="A0A5M6I6I3"/>
<sequence>MDAPKPAAVFVMIDLHHQRMIARVRNIMDTLSNRGSTPGTATDEVGFLTLEVEAYRTFLQTHADDIRDMVGRREDPGPGIDADSLFFDVLALHELVGRNGEHHPSVLPRLGLFSAALLRHASHFNGGLTDHRRAWLAQLRMSITAQARTQSARSRDRASCTRGPERRPRVAP</sequence>
<name>A0A5M6I6I3_9PROT</name>